<evidence type="ECO:0000313" key="3">
    <source>
        <dbReference type="Proteomes" id="UP000593626"/>
    </source>
</evidence>
<dbReference type="RefSeq" id="WP_239673380.1">
    <property type="nucleotide sequence ID" value="NZ_CP049742.1"/>
</dbReference>
<sequence length="47" mass="5395">MLIYRQIFGWISGIVVMGLNLYTNVPIQKYLDNQNGIKIKEPITPMA</sequence>
<keyword evidence="1" id="KW-1133">Transmembrane helix</keyword>
<reference evidence="2 3" key="1">
    <citation type="submission" date="2019-07" db="EMBL/GenBank/DDBJ databases">
        <title>Genome sequence of 2 isolates from Red Sea Mangroves.</title>
        <authorList>
            <person name="Sefrji F."/>
            <person name="Michoud G."/>
            <person name="Merlino G."/>
            <person name="Daffonchio D."/>
        </authorList>
    </citation>
    <scope>NUCLEOTIDE SEQUENCE [LARGE SCALE GENOMIC DNA]</scope>
    <source>
        <strain evidence="2 3">R1DC41</strain>
    </source>
</reference>
<keyword evidence="1" id="KW-0812">Transmembrane</keyword>
<feature type="transmembrane region" description="Helical" evidence="1">
    <location>
        <begin position="7"/>
        <end position="25"/>
    </location>
</feature>
<accession>A0A7S8HEM4</accession>
<dbReference type="Proteomes" id="UP000593626">
    <property type="component" value="Chromosome"/>
</dbReference>
<evidence type="ECO:0000256" key="1">
    <source>
        <dbReference type="SAM" id="Phobius"/>
    </source>
</evidence>
<gene>
    <name evidence="2" type="ORF">G8O30_02260</name>
</gene>
<keyword evidence="1" id="KW-0472">Membrane</keyword>
<protein>
    <submittedName>
        <fullName evidence="2">Uncharacterized protein</fullName>
    </submittedName>
</protein>
<organism evidence="2 3">
    <name type="scientific">Mangrovibacillus cuniculi</name>
    <dbReference type="NCBI Taxonomy" id="2593652"/>
    <lineage>
        <taxon>Bacteria</taxon>
        <taxon>Bacillati</taxon>
        <taxon>Bacillota</taxon>
        <taxon>Bacilli</taxon>
        <taxon>Bacillales</taxon>
        <taxon>Bacillaceae</taxon>
        <taxon>Mangrovibacillus</taxon>
    </lineage>
</organism>
<proteinExistence type="predicted"/>
<evidence type="ECO:0000313" key="2">
    <source>
        <dbReference type="EMBL" id="QPC45862.1"/>
    </source>
</evidence>
<dbReference type="EMBL" id="CP049742">
    <property type="protein sequence ID" value="QPC45862.1"/>
    <property type="molecule type" value="Genomic_DNA"/>
</dbReference>
<name>A0A7S8HEM4_9BACI</name>
<dbReference type="KEGG" id="mcui:G8O30_02260"/>
<keyword evidence="3" id="KW-1185">Reference proteome</keyword>
<dbReference type="AlphaFoldDB" id="A0A7S8HEM4"/>